<protein>
    <submittedName>
        <fullName evidence="2">Spore coat protein YlbD</fullName>
    </submittedName>
</protein>
<organism evidence="2 3">
    <name type="scientific">Aquibacillus rhizosphaerae</name>
    <dbReference type="NCBI Taxonomy" id="3051431"/>
    <lineage>
        <taxon>Bacteria</taxon>
        <taxon>Bacillati</taxon>
        <taxon>Bacillota</taxon>
        <taxon>Bacilli</taxon>
        <taxon>Bacillales</taxon>
        <taxon>Bacillaceae</taxon>
        <taxon>Aquibacillus</taxon>
    </lineage>
</organism>
<evidence type="ECO:0000313" key="3">
    <source>
        <dbReference type="Proteomes" id="UP001235343"/>
    </source>
</evidence>
<comment type="caution">
    <text evidence="2">The sequence shown here is derived from an EMBL/GenBank/DDBJ whole genome shotgun (WGS) entry which is preliminary data.</text>
</comment>
<dbReference type="RefSeq" id="WP_285932513.1">
    <property type="nucleotide sequence ID" value="NZ_JASTZU010000038.1"/>
</dbReference>
<keyword evidence="3" id="KW-1185">Reference proteome</keyword>
<dbReference type="Pfam" id="PF14071">
    <property type="entry name" value="YlbD_coat"/>
    <property type="match status" value="1"/>
</dbReference>
<dbReference type="Proteomes" id="UP001235343">
    <property type="component" value="Unassembled WGS sequence"/>
</dbReference>
<sequence length="147" mass="16967">MANKDLHPTIKDFKQFVKNHPGLIKDVRSGNSDWQTHYEKWILLGEDDSSWEKYQSVSTSASEKSEENDEKKDKKNKKTKKDKQEIMSQLMKMVENVDLNKVDGHMNQLNGAITNIQTLIGQFQDVKKQFPSTTKKGGKPPFNINRD</sequence>
<keyword evidence="2" id="KW-0946">Virion</keyword>
<keyword evidence="2" id="KW-0167">Capsid protein</keyword>
<accession>A0ABT7L5Z8</accession>
<proteinExistence type="predicted"/>
<reference evidence="2 3" key="1">
    <citation type="submission" date="2023-06" db="EMBL/GenBank/DDBJ databases">
        <title>Aquibacillus rhizosphaerae LR5S19.</title>
        <authorList>
            <person name="Sun J.-Q."/>
        </authorList>
    </citation>
    <scope>NUCLEOTIDE SEQUENCE [LARGE SCALE GENOMIC DNA]</scope>
    <source>
        <strain evidence="2 3">LR5S19</strain>
    </source>
</reference>
<dbReference type="EMBL" id="JASTZU010000038">
    <property type="protein sequence ID" value="MDL4841288.1"/>
    <property type="molecule type" value="Genomic_DNA"/>
</dbReference>
<evidence type="ECO:0000256" key="1">
    <source>
        <dbReference type="SAM" id="MobiDB-lite"/>
    </source>
</evidence>
<feature type="region of interest" description="Disordered" evidence="1">
    <location>
        <begin position="53"/>
        <end position="84"/>
    </location>
</feature>
<name>A0ABT7L5Z8_9BACI</name>
<evidence type="ECO:0000313" key="2">
    <source>
        <dbReference type="EMBL" id="MDL4841288.1"/>
    </source>
</evidence>
<gene>
    <name evidence="2" type="primary">ylbD</name>
    <name evidence="2" type="ORF">QQS35_12630</name>
</gene>
<dbReference type="InterPro" id="IPR025953">
    <property type="entry name" value="YlbD_coat"/>
</dbReference>
<feature type="compositionally biased region" description="Basic and acidic residues" evidence="1">
    <location>
        <begin position="63"/>
        <end position="73"/>
    </location>
</feature>